<dbReference type="GO" id="GO:0008880">
    <property type="term" value="F:glucuronate isomerase activity"/>
    <property type="evidence" value="ECO:0007669"/>
    <property type="project" value="UniProtKB-EC"/>
</dbReference>
<dbReference type="PANTHER" id="PTHR30068">
    <property type="entry name" value="URONATE ISOMERASE"/>
    <property type="match status" value="1"/>
</dbReference>
<evidence type="ECO:0000256" key="5">
    <source>
        <dbReference type="ARBA" id="ARBA00020555"/>
    </source>
</evidence>
<evidence type="ECO:0000256" key="3">
    <source>
        <dbReference type="ARBA" id="ARBA00008397"/>
    </source>
</evidence>
<proteinExistence type="inferred from homology"/>
<dbReference type="SUPFAM" id="SSF51556">
    <property type="entry name" value="Metallo-dependent hydrolases"/>
    <property type="match status" value="1"/>
</dbReference>
<evidence type="ECO:0000313" key="8">
    <source>
        <dbReference type="EMBL" id="MDE5417388.1"/>
    </source>
</evidence>
<comment type="catalytic activity">
    <reaction evidence="1 7">
        <text>D-glucuronate = D-fructuronate</text>
        <dbReference type="Rhea" id="RHEA:13049"/>
        <dbReference type="ChEBI" id="CHEBI:58720"/>
        <dbReference type="ChEBI" id="CHEBI:59863"/>
        <dbReference type="EC" id="5.3.1.12"/>
    </reaction>
</comment>
<dbReference type="HAMAP" id="MF_00675">
    <property type="entry name" value="UxaC"/>
    <property type="match status" value="1"/>
</dbReference>
<evidence type="ECO:0000256" key="7">
    <source>
        <dbReference type="HAMAP-Rule" id="MF_00675"/>
    </source>
</evidence>
<dbReference type="InterPro" id="IPR032466">
    <property type="entry name" value="Metal_Hydrolase"/>
</dbReference>
<keyword evidence="9" id="KW-1185">Reference proteome</keyword>
<dbReference type="PANTHER" id="PTHR30068:SF4">
    <property type="entry name" value="URONATE ISOMERASE"/>
    <property type="match status" value="1"/>
</dbReference>
<comment type="catalytic activity">
    <reaction evidence="7">
        <text>aldehydo-D-galacturonate = keto-D-tagaturonate</text>
        <dbReference type="Rhea" id="RHEA:27702"/>
        <dbReference type="ChEBI" id="CHEBI:12952"/>
        <dbReference type="ChEBI" id="CHEBI:17886"/>
    </reaction>
</comment>
<keyword evidence="6 7" id="KW-0413">Isomerase</keyword>
<evidence type="ECO:0000256" key="4">
    <source>
        <dbReference type="ARBA" id="ARBA00012546"/>
    </source>
</evidence>
<organism evidence="8 9">
    <name type="scientific">Paralabilibaculum antarcticum</name>
    <dbReference type="NCBI Taxonomy" id="2912572"/>
    <lineage>
        <taxon>Bacteria</taxon>
        <taxon>Pseudomonadati</taxon>
        <taxon>Bacteroidota</taxon>
        <taxon>Bacteroidia</taxon>
        <taxon>Marinilabiliales</taxon>
        <taxon>Marinifilaceae</taxon>
        <taxon>Paralabilibaculum</taxon>
    </lineage>
</organism>
<evidence type="ECO:0000256" key="2">
    <source>
        <dbReference type="ARBA" id="ARBA00004892"/>
    </source>
</evidence>
<dbReference type="Gene3D" id="1.10.2020.10">
    <property type="entry name" value="uronate isomerase, domain 2, chain A"/>
    <property type="match status" value="1"/>
</dbReference>
<evidence type="ECO:0000313" key="9">
    <source>
        <dbReference type="Proteomes" id="UP001528920"/>
    </source>
</evidence>
<evidence type="ECO:0000256" key="1">
    <source>
        <dbReference type="ARBA" id="ARBA00001165"/>
    </source>
</evidence>
<gene>
    <name evidence="7 8" type="primary">uxaC</name>
    <name evidence="8" type="ORF">L3049_05150</name>
</gene>
<sequence>MKKFLDKDFILETDTAKKLYHEFAADLPIIDYHCHISPQEIAEDKQFENMTQIWLNGDHYKWRALRANGITENKITGDASDWEKFENWSATVPYTLRNPLYHWTHLELKKPFGIDKILSPSSAKEIWDACNEKLNTPAYSCKSLIRKANVEVIGTTDDPADSLEYHKIIKDSGFETKVVPSWRPDKAMAVDNATEYNNYINMLATAAEMEINSFADLLSALQKRHDFFAEMGCKASDHGLEQFFATEYTNEEAAEIFAKIRKNADLNAEEVLKFKSAMLYEFAVLDHSKNWVQQYHVGVIRNNNTGMFDKIGADAGFDSIADKLVANDMSKFLNRLATEEKLTKTILYNLNPAHNEVYATMIGNFQDGITAGKIQWGAGWWFLDQKDGMEKQMNTLSNLGLLSRFVGMLTDSRSFLSYSRHEYFRRILCNLIGNDVEKGLIPYNEELLKEVVQGICYYNAKKYFNF</sequence>
<dbReference type="EMBL" id="JAKJSC010000001">
    <property type="protein sequence ID" value="MDE5417388.1"/>
    <property type="molecule type" value="Genomic_DNA"/>
</dbReference>
<dbReference type="InterPro" id="IPR003766">
    <property type="entry name" value="Uronate_isomerase"/>
</dbReference>
<comment type="similarity">
    <text evidence="3 7">Belongs to the metallo-dependent hydrolases superfamily. Uronate isomerase family.</text>
</comment>
<dbReference type="Gene3D" id="3.20.20.140">
    <property type="entry name" value="Metal-dependent hydrolases"/>
    <property type="match status" value="1"/>
</dbReference>
<dbReference type="Proteomes" id="UP001528920">
    <property type="component" value="Unassembled WGS sequence"/>
</dbReference>
<comment type="caution">
    <text evidence="8">The sequence shown here is derived from an EMBL/GenBank/DDBJ whole genome shotgun (WGS) entry which is preliminary data.</text>
</comment>
<name>A0ABT5VS87_9BACT</name>
<evidence type="ECO:0000256" key="6">
    <source>
        <dbReference type="ARBA" id="ARBA00023235"/>
    </source>
</evidence>
<comment type="pathway">
    <text evidence="2 7">Carbohydrate metabolism; pentose and glucuronate interconversion.</text>
</comment>
<dbReference type="Pfam" id="PF02614">
    <property type="entry name" value="UxaC"/>
    <property type="match status" value="1"/>
</dbReference>
<accession>A0ABT5VS87</accession>
<dbReference type="EC" id="5.3.1.12" evidence="4 7"/>
<protein>
    <recommendedName>
        <fullName evidence="5 7">Uronate isomerase</fullName>
        <ecNumber evidence="4 7">5.3.1.12</ecNumber>
    </recommendedName>
    <alternativeName>
        <fullName evidence="7">Glucuronate isomerase</fullName>
    </alternativeName>
    <alternativeName>
        <fullName evidence="7">Uronic isomerase</fullName>
    </alternativeName>
</protein>
<dbReference type="NCBIfam" id="NF002794">
    <property type="entry name" value="PRK02925.1"/>
    <property type="match status" value="1"/>
</dbReference>
<reference evidence="8 9" key="1">
    <citation type="submission" date="2022-01" db="EMBL/GenBank/DDBJ databases">
        <title>Labilibaculum sp. nov, a marine bacterium isolated from Antarctica.</title>
        <authorList>
            <person name="Dai W."/>
        </authorList>
    </citation>
    <scope>NUCLEOTIDE SEQUENCE [LARGE SCALE GENOMIC DNA]</scope>
    <source>
        <strain evidence="8 9">DW002</strain>
    </source>
</reference>
<dbReference type="RefSeq" id="WP_275108727.1">
    <property type="nucleotide sequence ID" value="NZ_JAKJSC010000001.1"/>
</dbReference>